<name>A0A8H2QTX3_9FIRM</name>
<dbReference type="InterPro" id="IPR011098">
    <property type="entry name" value="G5_dom"/>
</dbReference>
<dbReference type="SMART" id="SM01208">
    <property type="entry name" value="G5"/>
    <property type="match status" value="1"/>
</dbReference>
<evidence type="ECO:0000256" key="1">
    <source>
        <dbReference type="ARBA" id="ARBA00022729"/>
    </source>
</evidence>
<dbReference type="RefSeq" id="WP_131749897.1">
    <property type="nucleotide sequence ID" value="NZ_CAACYI010000001.1"/>
</dbReference>
<evidence type="ECO:0000259" key="3">
    <source>
        <dbReference type="PROSITE" id="PS51109"/>
    </source>
</evidence>
<sequence length="359" mass="39438">MKKQFTLGALALSMIISLGSQTLHAASPKAVELFIDQESLGLVESREAAHGALKDLAVFPKLDARVQKESIRFNNKIEVKDLEEKDPAVMSQKDLVLRLRNLSKDYLVKSQGTWQEEAKKYGLDLEDLLEANKKKLTDPVPEKICLPASKINLSIEAKEEVQYDLDVAYKTRKIEDHTLAKGKEVLVQAGKKGLERVDAKVVRVNGEKVDHLVQKIELVQAPVDEIIRIGTKEGATGSFIKPTNGRLSSPFGPRWGSFHRGIDLACPIGTQVLAADGGVVTRARTNAGSYGNYIDIDHGNGYTTRYAHLSLIEVHVGQKVSQGDPIAKSGNTGRSTGPHLHFEVCNQGNLEDPLKHIQN</sequence>
<dbReference type="CDD" id="cd12797">
    <property type="entry name" value="M23_peptidase"/>
    <property type="match status" value="1"/>
</dbReference>
<evidence type="ECO:0000313" key="4">
    <source>
        <dbReference type="EMBL" id="VFB17350.1"/>
    </source>
</evidence>
<dbReference type="Pfam" id="PF01551">
    <property type="entry name" value="Peptidase_M23"/>
    <property type="match status" value="1"/>
</dbReference>
<dbReference type="Gene3D" id="2.70.70.10">
    <property type="entry name" value="Glucose Permease (Domain IIA)"/>
    <property type="match status" value="1"/>
</dbReference>
<proteinExistence type="predicted"/>
<feature type="chain" id="PRO_5034551581" evidence="2">
    <location>
        <begin position="26"/>
        <end position="359"/>
    </location>
</feature>
<dbReference type="EMBL" id="CAACYI010000001">
    <property type="protein sequence ID" value="VFB17350.1"/>
    <property type="molecule type" value="Genomic_DNA"/>
</dbReference>
<dbReference type="PANTHER" id="PTHR21666">
    <property type="entry name" value="PEPTIDASE-RELATED"/>
    <property type="match status" value="1"/>
</dbReference>
<reference evidence="4 5" key="1">
    <citation type="submission" date="2019-02" db="EMBL/GenBank/DDBJ databases">
        <authorList>
            <consortium name="Pathogen Informatics"/>
        </authorList>
    </citation>
    <scope>NUCLEOTIDE SEQUENCE [LARGE SCALE GENOMIC DNA]</scope>
    <source>
        <strain evidence="4 5">3012STDY7089603</strain>
    </source>
</reference>
<dbReference type="InterPro" id="IPR016047">
    <property type="entry name" value="M23ase_b-sheet_dom"/>
</dbReference>
<protein>
    <submittedName>
        <fullName evidence="4">Glycyl-glycine endopeptidase ALE-1</fullName>
        <ecNumber evidence="4">3.4.24.75</ecNumber>
    </submittedName>
</protein>
<feature type="signal peptide" evidence="2">
    <location>
        <begin position="1"/>
        <end position="25"/>
    </location>
</feature>
<dbReference type="InterPro" id="IPR011055">
    <property type="entry name" value="Dup_hybrid_motif"/>
</dbReference>
<dbReference type="SUPFAM" id="SSF51261">
    <property type="entry name" value="Duplicated hybrid motif"/>
    <property type="match status" value="1"/>
</dbReference>
<organism evidence="4 5">
    <name type="scientific">Urinicoccus massiliensis</name>
    <dbReference type="NCBI Taxonomy" id="1723382"/>
    <lineage>
        <taxon>Bacteria</taxon>
        <taxon>Bacillati</taxon>
        <taxon>Bacillota</taxon>
        <taxon>Tissierellia</taxon>
        <taxon>Tissierellales</taxon>
        <taxon>Peptoniphilaceae</taxon>
        <taxon>Urinicoccus</taxon>
    </lineage>
</organism>
<keyword evidence="1 2" id="KW-0732">Signal</keyword>
<keyword evidence="4" id="KW-0378">Hydrolase</keyword>
<dbReference type="PROSITE" id="PS51109">
    <property type="entry name" value="G5"/>
    <property type="match status" value="1"/>
</dbReference>
<dbReference type="Gene3D" id="2.20.230.10">
    <property type="entry name" value="Resuscitation-promoting factor rpfb"/>
    <property type="match status" value="1"/>
</dbReference>
<keyword evidence="5" id="KW-1185">Reference proteome</keyword>
<dbReference type="PANTHER" id="PTHR21666:SF270">
    <property type="entry name" value="MUREIN HYDROLASE ACTIVATOR ENVC"/>
    <property type="match status" value="1"/>
</dbReference>
<accession>A0A8H2QTX3</accession>
<dbReference type="Proteomes" id="UP000377798">
    <property type="component" value="Unassembled WGS sequence"/>
</dbReference>
<feature type="domain" description="G5" evidence="3">
    <location>
        <begin position="152"/>
        <end position="233"/>
    </location>
</feature>
<dbReference type="GO" id="GO:0004222">
    <property type="term" value="F:metalloendopeptidase activity"/>
    <property type="evidence" value="ECO:0007669"/>
    <property type="project" value="TreeGrafter"/>
</dbReference>
<evidence type="ECO:0000256" key="2">
    <source>
        <dbReference type="SAM" id="SignalP"/>
    </source>
</evidence>
<dbReference type="InterPro" id="IPR050570">
    <property type="entry name" value="Cell_wall_metabolism_enzyme"/>
</dbReference>
<dbReference type="Pfam" id="PF07501">
    <property type="entry name" value="G5"/>
    <property type="match status" value="1"/>
</dbReference>
<evidence type="ECO:0000313" key="5">
    <source>
        <dbReference type="Proteomes" id="UP000377798"/>
    </source>
</evidence>
<gene>
    <name evidence="4" type="ORF">NCTC13150_01939</name>
</gene>
<dbReference type="EC" id="3.4.24.75" evidence="4"/>
<dbReference type="AlphaFoldDB" id="A0A8H2QTX3"/>
<comment type="caution">
    <text evidence="4">The sequence shown here is derived from an EMBL/GenBank/DDBJ whole genome shotgun (WGS) entry which is preliminary data.</text>
</comment>